<keyword evidence="1" id="KW-1185">Reference proteome</keyword>
<protein>
    <submittedName>
        <fullName evidence="2">Uncharacterized protein</fullName>
    </submittedName>
</protein>
<evidence type="ECO:0000313" key="2">
    <source>
        <dbReference type="WBParaSite" id="nRc.2.0.1.t38967-RA"/>
    </source>
</evidence>
<organism evidence="1 2">
    <name type="scientific">Romanomermis culicivorax</name>
    <name type="common">Nematode worm</name>
    <dbReference type="NCBI Taxonomy" id="13658"/>
    <lineage>
        <taxon>Eukaryota</taxon>
        <taxon>Metazoa</taxon>
        <taxon>Ecdysozoa</taxon>
        <taxon>Nematoda</taxon>
        <taxon>Enoplea</taxon>
        <taxon>Dorylaimia</taxon>
        <taxon>Mermithida</taxon>
        <taxon>Mermithoidea</taxon>
        <taxon>Mermithidae</taxon>
        <taxon>Romanomermis</taxon>
    </lineage>
</organism>
<evidence type="ECO:0000313" key="1">
    <source>
        <dbReference type="Proteomes" id="UP000887565"/>
    </source>
</evidence>
<name>A0A915KKL7_ROMCU</name>
<dbReference type="Proteomes" id="UP000887565">
    <property type="component" value="Unplaced"/>
</dbReference>
<dbReference type="WBParaSite" id="nRc.2.0.1.t38967-RA">
    <property type="protein sequence ID" value="nRc.2.0.1.t38967-RA"/>
    <property type="gene ID" value="nRc.2.0.1.g38967"/>
</dbReference>
<dbReference type="AlphaFoldDB" id="A0A915KKL7"/>
<proteinExistence type="predicted"/>
<accession>A0A915KKL7</accession>
<reference evidence="2" key="1">
    <citation type="submission" date="2022-11" db="UniProtKB">
        <authorList>
            <consortium name="WormBaseParasite"/>
        </authorList>
    </citation>
    <scope>IDENTIFICATION</scope>
</reference>
<sequence length="199" mass="21995">MHITPGHRSKMEKKCSTSFANRMAYRSRSIIDSSDVLEAPYQVEYAGFGWNEYCQLVVLKPNKTYYLSTSAILTYDFGNQPVLPSNSPIHHISCISITFIVSPLLKVADWGLEASVNGSDTAEASKDSAKASGNQPTLSWRIRETHAALMYLPILVVLCLATGKFDMVSSGKTTGNVETSPLFNFSIRNMAKQYSSHDN</sequence>